<dbReference type="SUPFAM" id="SSF56601">
    <property type="entry name" value="beta-lactamase/transpeptidase-like"/>
    <property type="match status" value="1"/>
</dbReference>
<dbReference type="PANTHER" id="PTHR46825:SF7">
    <property type="entry name" value="D-ALANYL-D-ALANINE CARBOXYPEPTIDASE"/>
    <property type="match status" value="1"/>
</dbReference>
<proteinExistence type="predicted"/>
<comment type="caution">
    <text evidence="2">The sequence shown here is derived from an EMBL/GenBank/DDBJ whole genome shotgun (WGS) entry which is preliminary data.</text>
</comment>
<protein>
    <submittedName>
        <fullName evidence="2">Serine hydrolase domain-containing protein</fullName>
    </submittedName>
</protein>
<evidence type="ECO:0000259" key="1">
    <source>
        <dbReference type="Pfam" id="PF00144"/>
    </source>
</evidence>
<keyword evidence="3" id="KW-1185">Reference proteome</keyword>
<evidence type="ECO:0000313" key="2">
    <source>
        <dbReference type="EMBL" id="GAA4095308.1"/>
    </source>
</evidence>
<dbReference type="PROSITE" id="PS51318">
    <property type="entry name" value="TAT"/>
    <property type="match status" value="1"/>
</dbReference>
<dbReference type="InterPro" id="IPR050491">
    <property type="entry name" value="AmpC-like"/>
</dbReference>
<gene>
    <name evidence="2" type="ORF">GCM10022214_67930</name>
</gene>
<dbReference type="Gene3D" id="3.40.710.10">
    <property type="entry name" value="DD-peptidase/beta-lactamase superfamily"/>
    <property type="match status" value="1"/>
</dbReference>
<dbReference type="Pfam" id="PF00144">
    <property type="entry name" value="Beta-lactamase"/>
    <property type="match status" value="1"/>
</dbReference>
<feature type="domain" description="Beta-lactamase-related" evidence="1">
    <location>
        <begin position="72"/>
        <end position="388"/>
    </location>
</feature>
<dbReference type="GO" id="GO:0016787">
    <property type="term" value="F:hydrolase activity"/>
    <property type="evidence" value="ECO:0007669"/>
    <property type="project" value="UniProtKB-KW"/>
</dbReference>
<reference evidence="3" key="1">
    <citation type="journal article" date="2019" name="Int. J. Syst. Evol. Microbiol.">
        <title>The Global Catalogue of Microorganisms (GCM) 10K type strain sequencing project: providing services to taxonomists for standard genome sequencing and annotation.</title>
        <authorList>
            <consortium name="The Broad Institute Genomics Platform"/>
            <consortium name="The Broad Institute Genome Sequencing Center for Infectious Disease"/>
            <person name="Wu L."/>
            <person name="Ma J."/>
        </authorList>
    </citation>
    <scope>NUCLEOTIDE SEQUENCE [LARGE SCALE GENOMIC DNA]</scope>
    <source>
        <strain evidence="3">JCM 16702</strain>
    </source>
</reference>
<accession>A0ABP7WSY1</accession>
<keyword evidence="2" id="KW-0378">Hydrolase</keyword>
<sequence>MSDHIQHSSPAKTPRKRRRISTTIAALAVLGGAVAVGAPALAHSERDVALSSADRWISERTPNDAIQKGAESLVRDDGFPGVLAAVKGRDGRTRDYTAGVGDRATGAKPPVNGRVRVGSNTKAFVSAVVLQLVGEGKVKLDAPIERYLPGLVRGEGIDGRKITVRQLLQHTSGLPNYTQYMEQNAFKTRNTYTEPRELLDIALQHKADFAPGTAWRYSNTGYVLAGLLVQKVTGRPVSEEVTNRIIRPLGLRDTYWPGLGERGIRGPHPKGYDAAQPGGPLGDITSLDPSWGWAAGQLVSTPRDLNSFFAALIGGRVLRPAELKEMTTTVRAEDSLPNSSYGLGLFKTSLSCGGELWGHGGDINGYETRGGVTKDGRAVTVAVTALPGAVAKTEQDMLKVHQHVLDLVDTAICK</sequence>
<dbReference type="InterPro" id="IPR001466">
    <property type="entry name" value="Beta-lactam-related"/>
</dbReference>
<organism evidence="2 3">
    <name type="scientific">Actinomadura miaoliensis</name>
    <dbReference type="NCBI Taxonomy" id="430685"/>
    <lineage>
        <taxon>Bacteria</taxon>
        <taxon>Bacillati</taxon>
        <taxon>Actinomycetota</taxon>
        <taxon>Actinomycetes</taxon>
        <taxon>Streptosporangiales</taxon>
        <taxon>Thermomonosporaceae</taxon>
        <taxon>Actinomadura</taxon>
    </lineage>
</organism>
<dbReference type="RefSeq" id="WP_344955793.1">
    <property type="nucleotide sequence ID" value="NZ_BAAAZG010000052.1"/>
</dbReference>
<evidence type="ECO:0000313" key="3">
    <source>
        <dbReference type="Proteomes" id="UP001500683"/>
    </source>
</evidence>
<dbReference type="EMBL" id="BAAAZG010000052">
    <property type="protein sequence ID" value="GAA4095308.1"/>
    <property type="molecule type" value="Genomic_DNA"/>
</dbReference>
<dbReference type="InterPro" id="IPR012338">
    <property type="entry name" value="Beta-lactam/transpept-like"/>
</dbReference>
<dbReference type="InterPro" id="IPR006311">
    <property type="entry name" value="TAT_signal"/>
</dbReference>
<dbReference type="Proteomes" id="UP001500683">
    <property type="component" value="Unassembled WGS sequence"/>
</dbReference>
<name>A0ABP7WSY1_9ACTN</name>
<dbReference type="PANTHER" id="PTHR46825">
    <property type="entry name" value="D-ALANYL-D-ALANINE-CARBOXYPEPTIDASE/ENDOPEPTIDASE AMPH"/>
    <property type="match status" value="1"/>
</dbReference>